<keyword evidence="9" id="KW-1185">Reference proteome</keyword>
<dbReference type="PROSITE" id="PS00616">
    <property type="entry name" value="HIS_ACID_PHOSPHAT_1"/>
    <property type="match status" value="1"/>
</dbReference>
<organism evidence="8 9">
    <name type="scientific">Phasianus colchicus</name>
    <name type="common">Common pheasant</name>
    <dbReference type="NCBI Taxonomy" id="9054"/>
    <lineage>
        <taxon>Eukaryota</taxon>
        <taxon>Metazoa</taxon>
        <taxon>Chordata</taxon>
        <taxon>Craniata</taxon>
        <taxon>Vertebrata</taxon>
        <taxon>Euteleostomi</taxon>
        <taxon>Archelosauria</taxon>
        <taxon>Archosauria</taxon>
        <taxon>Dinosauria</taxon>
        <taxon>Saurischia</taxon>
        <taxon>Theropoda</taxon>
        <taxon>Coelurosauria</taxon>
        <taxon>Aves</taxon>
        <taxon>Neognathae</taxon>
        <taxon>Galloanserae</taxon>
        <taxon>Galliformes</taxon>
        <taxon>Phasianidae</taxon>
        <taxon>Phasianinae</taxon>
        <taxon>Phasianus</taxon>
    </lineage>
</organism>
<dbReference type="InterPro" id="IPR033379">
    <property type="entry name" value="Acid_Pase_AS"/>
</dbReference>
<evidence type="ECO:0000256" key="2">
    <source>
        <dbReference type="ARBA" id="ARBA00005375"/>
    </source>
</evidence>
<proteinExistence type="inferred from homology"/>
<dbReference type="CDD" id="cd07061">
    <property type="entry name" value="HP_HAP_like"/>
    <property type="match status" value="1"/>
</dbReference>
<dbReference type="InterPro" id="IPR050645">
    <property type="entry name" value="Histidine_acid_phosphatase"/>
</dbReference>
<dbReference type="GO" id="GO:0005739">
    <property type="term" value="C:mitochondrion"/>
    <property type="evidence" value="ECO:0007669"/>
    <property type="project" value="TreeGrafter"/>
</dbReference>
<comment type="similarity">
    <text evidence="2">Belongs to the histidine acid phosphatase family.</text>
</comment>
<dbReference type="GO" id="GO:0003993">
    <property type="term" value="F:acid phosphatase activity"/>
    <property type="evidence" value="ECO:0007669"/>
    <property type="project" value="UniProtKB-EC"/>
</dbReference>
<dbReference type="InterPro" id="IPR000560">
    <property type="entry name" value="His_Pase_clade-2"/>
</dbReference>
<dbReference type="SUPFAM" id="SSF53254">
    <property type="entry name" value="Phosphoglycerate mutase-like"/>
    <property type="match status" value="1"/>
</dbReference>
<dbReference type="AlphaFoldDB" id="A0A669QUG4"/>
<name>A0A669QUG4_PHACC</name>
<evidence type="ECO:0000256" key="5">
    <source>
        <dbReference type="ARBA" id="ARBA00053526"/>
    </source>
</evidence>
<dbReference type="GO" id="GO:0052642">
    <property type="term" value="F:lysophosphatidic acid phosphatase activity"/>
    <property type="evidence" value="ECO:0007669"/>
    <property type="project" value="TreeGrafter"/>
</dbReference>
<dbReference type="OMA" id="SWPPFTS"/>
<feature type="region of interest" description="Disordered" evidence="7">
    <location>
        <begin position="54"/>
        <end position="79"/>
    </location>
</feature>
<dbReference type="Proteomes" id="UP000472261">
    <property type="component" value="Unplaced"/>
</dbReference>
<comment type="function">
    <text evidence="5">Hydrolyzes lysophosphatidic acid (LPA) containing a medium length fatty acid chain to the corresponding monoacylglycerol. Has highest activity with lysophosphatidic acid containing myristate (C14:0), monounsaturated oleate (C18:1) or palmitate (C16:0), and lower activity with C18:0 and C6:0 lysophosphatidic acid.</text>
</comment>
<evidence type="ECO:0000313" key="9">
    <source>
        <dbReference type="Proteomes" id="UP000472261"/>
    </source>
</evidence>
<evidence type="ECO:0000256" key="4">
    <source>
        <dbReference type="ARBA" id="ARBA00033695"/>
    </source>
</evidence>
<dbReference type="PANTHER" id="PTHR11567">
    <property type="entry name" value="ACID PHOSPHATASE-RELATED"/>
    <property type="match status" value="1"/>
</dbReference>
<dbReference type="PANTHER" id="PTHR11567:SF202">
    <property type="entry name" value="LYSOPHOSPHATIDIC ACID PHOSPHATASE TYPE 6"/>
    <property type="match status" value="1"/>
</dbReference>
<reference evidence="8" key="1">
    <citation type="submission" date="2025-08" db="UniProtKB">
        <authorList>
            <consortium name="Ensembl"/>
        </authorList>
    </citation>
    <scope>IDENTIFICATION</scope>
</reference>
<comment type="catalytic activity">
    <reaction evidence="1">
        <text>1-(9Z-octadecenoyl)-sn-glycero-3-phosphate + H2O = 1-(9Z-octadecenoyl)-sn-glycerol + phosphate</text>
        <dbReference type="Rhea" id="RHEA:39835"/>
        <dbReference type="ChEBI" id="CHEBI:15377"/>
        <dbReference type="ChEBI" id="CHEBI:43474"/>
        <dbReference type="ChEBI" id="CHEBI:74544"/>
        <dbReference type="ChEBI" id="CHEBI:75757"/>
    </reaction>
    <physiologicalReaction direction="left-to-right" evidence="1">
        <dbReference type="Rhea" id="RHEA:39836"/>
    </physiologicalReaction>
</comment>
<feature type="compositionally biased region" description="Basic residues" evidence="7">
    <location>
        <begin position="103"/>
        <end position="114"/>
    </location>
</feature>
<sequence>MPPGMGHPQPPRPTCYSRLSLEQEILSLTNGRFQPLLFSLQTPPQTTERRAAIYRPPHTHASSPGAGREPPRAPLPARPSLRPHAAVLRLRDAAPAGSCSPQPRKRTAVSRRRGAVPAGSRSHLPRPPTGRCPRGTSLPVVLRGHGRSGAGSAAAMGWGWRLGLLGGLAAWTQRRRAAAAAQGPAGGERRELELELVQVVFRHGARTPLRPVPGASPVEWPPSLLEVPAHTKLDYTVTDLRGGPQPPSPYEERYRKTAFKGGALAGQLTTVGMQQMFALGERLRRSYVEEASFLSPVFKPAEVFIRSTNIFRNLESTRCLLAGLYQQQKEGPVVIVTDEASSEILYPNYYNCQRLKCLTRQKLKDAQLQPAISEDLKTIKKKMGVDGDESVDFFLLLDNIYAEQAHGLPSCPVLKEFQQTIERRCIDSLLFVLEDGSREVLQMSVGLLFYTLQKNITEAADPSSPAGKARKLILYASHDVTLIPLLMALGTFDHKWPPYAADVTLELYRHRQSKEWFIRVSYHGEEQVVKGCRAGLCPLEEFLNVLSQYSISPEEYNNLCSQTEGNQQSDL</sequence>
<dbReference type="Gene3D" id="3.40.50.1240">
    <property type="entry name" value="Phosphoglycerate mutase-like"/>
    <property type="match status" value="1"/>
</dbReference>
<dbReference type="EC" id="3.1.3.2" evidence="3"/>
<reference evidence="8" key="2">
    <citation type="submission" date="2025-09" db="UniProtKB">
        <authorList>
            <consortium name="Ensembl"/>
        </authorList>
    </citation>
    <scope>IDENTIFICATION</scope>
</reference>
<evidence type="ECO:0000256" key="1">
    <source>
        <dbReference type="ARBA" id="ARBA00000235"/>
    </source>
</evidence>
<dbReference type="Ensembl" id="ENSPCLT00000033855.1">
    <property type="protein sequence ID" value="ENSPCLP00000024369.1"/>
    <property type="gene ID" value="ENSPCLG00000021507.1"/>
</dbReference>
<protein>
    <recommendedName>
        <fullName evidence="6">Lysophosphatidic acid phosphatase type 6</fullName>
        <ecNumber evidence="3">3.1.3.2</ecNumber>
    </recommendedName>
</protein>
<evidence type="ECO:0000256" key="7">
    <source>
        <dbReference type="SAM" id="MobiDB-lite"/>
    </source>
</evidence>
<dbReference type="FunFam" id="3.40.50.1240:FF:000030">
    <property type="entry name" value="Lysophosphatidic acid phosphatase type 6"/>
    <property type="match status" value="1"/>
</dbReference>
<dbReference type="GO" id="GO:2001311">
    <property type="term" value="P:lysobisphosphatidic acid metabolic process"/>
    <property type="evidence" value="ECO:0007669"/>
    <property type="project" value="TreeGrafter"/>
</dbReference>
<evidence type="ECO:0000256" key="6">
    <source>
        <dbReference type="ARBA" id="ARBA00071693"/>
    </source>
</evidence>
<dbReference type="Pfam" id="PF00328">
    <property type="entry name" value="His_Phos_2"/>
    <property type="match status" value="1"/>
</dbReference>
<comment type="catalytic activity">
    <reaction evidence="4">
        <text>a phosphate monoester + H2O = an alcohol + phosphate</text>
        <dbReference type="Rhea" id="RHEA:15017"/>
        <dbReference type="ChEBI" id="CHEBI:15377"/>
        <dbReference type="ChEBI" id="CHEBI:30879"/>
        <dbReference type="ChEBI" id="CHEBI:43474"/>
        <dbReference type="ChEBI" id="CHEBI:67140"/>
        <dbReference type="EC" id="3.1.3.2"/>
    </reaction>
    <physiologicalReaction direction="left-to-right" evidence="4">
        <dbReference type="Rhea" id="RHEA:15018"/>
    </physiologicalReaction>
</comment>
<dbReference type="InterPro" id="IPR029033">
    <property type="entry name" value="His_PPase_superfam"/>
</dbReference>
<evidence type="ECO:0000313" key="8">
    <source>
        <dbReference type="Ensembl" id="ENSPCLP00000024369.1"/>
    </source>
</evidence>
<evidence type="ECO:0000256" key="3">
    <source>
        <dbReference type="ARBA" id="ARBA00012646"/>
    </source>
</evidence>
<feature type="region of interest" description="Disordered" evidence="7">
    <location>
        <begin position="92"/>
        <end position="137"/>
    </location>
</feature>
<accession>A0A669QUG4</accession>